<reference evidence="4 5" key="1">
    <citation type="journal article" date="1998" name="DNA Res.">
        <title>Complete sequence and gene organization of the genome of a hyper-thermophilic archaebacterium, Pyrococcus horikoshii OT3.</title>
        <authorList>
            <person name="Kawarabayasi Y."/>
            <person name="Sawada M."/>
            <person name="Horikawa H."/>
            <person name="Haikawa Y."/>
            <person name="Hino Y."/>
            <person name="Yamamoto S."/>
            <person name="Sekine M."/>
            <person name="Baba S."/>
            <person name="Kosugi H."/>
            <person name="Hosoyama A."/>
            <person name="Nagai Y."/>
            <person name="Sakai M."/>
            <person name="Ogura K."/>
            <person name="Otuka R."/>
            <person name="Nakazawa H."/>
            <person name="Takamiya M."/>
            <person name="Ohfuku Y."/>
            <person name="Funahashi T."/>
            <person name="Tanaka T."/>
            <person name="Kudoh Y."/>
            <person name="Yamazaki J."/>
            <person name="Kushida N."/>
            <person name="Oguchi A."/>
            <person name="Aoki K."/>
            <person name="Nakamura Y."/>
            <person name="Robb T.F."/>
            <person name="Horikoshi K."/>
            <person name="Masuchi Y."/>
            <person name="Shizuya H."/>
            <person name="Kikuchi H."/>
        </authorList>
    </citation>
    <scope>NUCLEOTIDE SEQUENCE [LARGE SCALE GENOMIC DNA]</scope>
    <source>
        <strain evidence="5">ATCC 700860 / DSM 12428 / JCM 9974 / NBRC 100139 / OT-3</strain>
    </source>
</reference>
<gene>
    <name evidence="4" type="ordered locus">PH0823</name>
</gene>
<dbReference type="Pfam" id="PF00582">
    <property type="entry name" value="Usp"/>
    <property type="match status" value="1"/>
</dbReference>
<keyword evidence="2" id="KW-0175">Coiled coil</keyword>
<dbReference type="InterPro" id="IPR006016">
    <property type="entry name" value="UspA"/>
</dbReference>
<protein>
    <recommendedName>
        <fullName evidence="3">UspA domain-containing protein</fullName>
    </recommendedName>
</protein>
<dbReference type="PDB" id="2DUM">
    <property type="method" value="X-ray"/>
    <property type="resolution" value="2.75 A"/>
    <property type="chains" value="A/B/C/D=1-170"/>
</dbReference>
<dbReference type="eggNOG" id="arCOG02053">
    <property type="taxonomic scope" value="Archaea"/>
</dbReference>
<dbReference type="KEGG" id="pho:PH0823"/>
<evidence type="ECO:0000259" key="3">
    <source>
        <dbReference type="Pfam" id="PF00582"/>
    </source>
</evidence>
<evidence type="ECO:0000313" key="5">
    <source>
        <dbReference type="Proteomes" id="UP000000752"/>
    </source>
</evidence>
<keyword evidence="6" id="KW-0002">3D-structure</keyword>
<organism evidence="4 5">
    <name type="scientific">Pyrococcus horikoshii (strain ATCC 700860 / DSM 12428 / JCM 9974 / NBRC 100139 / OT-3)</name>
    <dbReference type="NCBI Taxonomy" id="70601"/>
    <lineage>
        <taxon>Archaea</taxon>
        <taxon>Methanobacteriati</taxon>
        <taxon>Methanobacteriota</taxon>
        <taxon>Thermococci</taxon>
        <taxon>Thermococcales</taxon>
        <taxon>Thermococcaceae</taxon>
        <taxon>Pyrococcus</taxon>
    </lineage>
</organism>
<dbReference type="AlphaFoldDB" id="O58553"/>
<dbReference type="InterPro" id="IPR014729">
    <property type="entry name" value="Rossmann-like_a/b/a_fold"/>
</dbReference>
<dbReference type="STRING" id="70601.gene:9377773"/>
<evidence type="ECO:0007829" key="6">
    <source>
        <dbReference type="PDB" id="2DUM"/>
    </source>
</evidence>
<dbReference type="EvolutionaryTrace" id="O58553"/>
<keyword evidence="5" id="KW-1185">Reference proteome</keyword>
<proteinExistence type="evidence at protein level"/>
<feature type="domain" description="UspA" evidence="3">
    <location>
        <begin position="4"/>
        <end position="155"/>
    </location>
</feature>
<dbReference type="CDD" id="cd00293">
    <property type="entry name" value="USP-like"/>
    <property type="match status" value="1"/>
</dbReference>
<dbReference type="InterPro" id="IPR006015">
    <property type="entry name" value="Universal_stress_UspA"/>
</dbReference>
<name>O58553_PYRHO</name>
<dbReference type="PRINTS" id="PR01438">
    <property type="entry name" value="UNVRSLSTRESS"/>
</dbReference>
<dbReference type="EMBL" id="BA000001">
    <property type="protein sequence ID" value="BAA29916.1"/>
    <property type="molecule type" value="Genomic_DNA"/>
</dbReference>
<dbReference type="PANTHER" id="PTHR46268:SF26">
    <property type="entry name" value="UNIVERSAL STRESS PROTEIN MJ0577"/>
    <property type="match status" value="1"/>
</dbReference>
<feature type="coiled-coil region" evidence="2">
    <location>
        <begin position="58"/>
        <end position="93"/>
    </location>
</feature>
<dbReference type="SUPFAM" id="SSF52402">
    <property type="entry name" value="Adenine nucleotide alpha hydrolases-like"/>
    <property type="match status" value="1"/>
</dbReference>
<dbReference type="Proteomes" id="UP000000752">
    <property type="component" value="Chromosome"/>
</dbReference>
<sequence>MIFMFRKVLFPTDFSEGAYRAVEVFEKRNKMEVGEVILLHVIDEGTLEELMDGYSFFYDNAEIELKDIKEKLKEEASRKLQEKAEEVKRAFRAKNVRTIIRFGIPWDEIVKVAEEENVSLIILPSRGKLSLSHEFLGSTVMRVLRKTKKPVLIIKEVDENELAKTKGTSG</sequence>
<dbReference type="PDBsum" id="2DUM"/>
<evidence type="ECO:0000256" key="1">
    <source>
        <dbReference type="ARBA" id="ARBA00008791"/>
    </source>
</evidence>
<dbReference type="PIR" id="B71132">
    <property type="entry name" value="B71132"/>
</dbReference>
<evidence type="ECO:0000256" key="2">
    <source>
        <dbReference type="SAM" id="Coils"/>
    </source>
</evidence>
<dbReference type="SMR" id="O58553"/>
<dbReference type="EnsemblBacteria" id="BAA29916">
    <property type="protein sequence ID" value="BAA29916"/>
    <property type="gene ID" value="BAA29916"/>
</dbReference>
<reference evidence="6" key="2">
    <citation type="submission" date="2006-07" db="PDB data bank">
        <title>Crystal structure of hypothetical protein, PH0823.</title>
        <authorList>
            <person name="Hosaka T."/>
            <person name="Kishishita S."/>
            <person name="Murayama K."/>
            <person name="Shirouzu M."/>
            <person name="Yokoyama S."/>
        </authorList>
    </citation>
    <scope>X-RAY CRYSTALLOGRAPHY (2.75 ANGSTROMS)</scope>
</reference>
<accession>O58553</accession>
<evidence type="ECO:0000313" key="4">
    <source>
        <dbReference type="EMBL" id="BAA29916.1"/>
    </source>
</evidence>
<dbReference type="PANTHER" id="PTHR46268">
    <property type="entry name" value="STRESS RESPONSE PROTEIN NHAX"/>
    <property type="match status" value="1"/>
</dbReference>
<dbReference type="Gene3D" id="3.40.50.620">
    <property type="entry name" value="HUPs"/>
    <property type="match status" value="1"/>
</dbReference>
<comment type="similarity">
    <text evidence="1">Belongs to the universal stress protein A family.</text>
</comment>